<keyword evidence="3" id="KW-0274">FAD</keyword>
<protein>
    <recommendedName>
        <fullName evidence="7">FAD dependent oxidoreductase domain-containing protein</fullName>
    </recommendedName>
</protein>
<evidence type="ECO:0000256" key="4">
    <source>
        <dbReference type="ARBA" id="ARBA00023002"/>
    </source>
</evidence>
<dbReference type="GO" id="GO:0003884">
    <property type="term" value="F:D-amino-acid oxidase activity"/>
    <property type="evidence" value="ECO:0007669"/>
    <property type="project" value="InterPro"/>
</dbReference>
<dbReference type="AlphaFoldDB" id="A0A4V1IPS5"/>
<accession>A0A4V1IPS5</accession>
<evidence type="ECO:0000313" key="5">
    <source>
        <dbReference type="EMBL" id="RKO84077.1"/>
    </source>
</evidence>
<organism evidence="5 6">
    <name type="scientific">Blyttiomyces helicus</name>
    <dbReference type="NCBI Taxonomy" id="388810"/>
    <lineage>
        <taxon>Eukaryota</taxon>
        <taxon>Fungi</taxon>
        <taxon>Fungi incertae sedis</taxon>
        <taxon>Chytridiomycota</taxon>
        <taxon>Chytridiomycota incertae sedis</taxon>
        <taxon>Chytridiomycetes</taxon>
        <taxon>Chytridiomycetes incertae sedis</taxon>
        <taxon>Blyttiomyces</taxon>
    </lineage>
</organism>
<proteinExistence type="predicted"/>
<sequence length="273" mass="30073">MQCDDSRPRFAAPLGSRFSGYTSTKAGANWMSYAAPDDKRLPSVFGYEWNGLPNTYRFLRALAALKHTTMMHRPAEDYWDDAPGGQWFSQLTPNSLFSIQFAEVPKSALPKGAKFGISFETTTLNPRCTGGVSQFAGVTQLSGRLLTKFEAHNYGHGGYGLQSSWGCAESVLNIVRKELGETKAAVPKKVLLESGGVPKMDESGIITEVPLYPNAWRVNAGPSARSNPTPLPTSYFEDQLHDPPSLPARLPRQPCYPDDLLLYICNEDDFLLC</sequence>
<dbReference type="Gene3D" id="3.40.50.720">
    <property type="entry name" value="NAD(P)-binding Rossmann-like Domain"/>
    <property type="match status" value="1"/>
</dbReference>
<dbReference type="GO" id="GO:0071949">
    <property type="term" value="F:FAD binding"/>
    <property type="evidence" value="ECO:0007669"/>
    <property type="project" value="InterPro"/>
</dbReference>
<evidence type="ECO:0008006" key="7">
    <source>
        <dbReference type="Google" id="ProtNLM"/>
    </source>
</evidence>
<reference evidence="6" key="1">
    <citation type="journal article" date="2018" name="Nat. Microbiol.">
        <title>Leveraging single-cell genomics to expand the fungal tree of life.</title>
        <authorList>
            <person name="Ahrendt S.R."/>
            <person name="Quandt C.A."/>
            <person name="Ciobanu D."/>
            <person name="Clum A."/>
            <person name="Salamov A."/>
            <person name="Andreopoulos B."/>
            <person name="Cheng J.F."/>
            <person name="Woyke T."/>
            <person name="Pelin A."/>
            <person name="Henrissat B."/>
            <person name="Reynolds N.K."/>
            <person name="Benny G.L."/>
            <person name="Smith M.E."/>
            <person name="James T.Y."/>
            <person name="Grigoriev I.V."/>
        </authorList>
    </citation>
    <scope>NUCLEOTIDE SEQUENCE [LARGE SCALE GENOMIC DNA]</scope>
</reference>
<evidence type="ECO:0000256" key="2">
    <source>
        <dbReference type="ARBA" id="ARBA00022630"/>
    </source>
</evidence>
<keyword evidence="4" id="KW-0560">Oxidoreductase</keyword>
<evidence type="ECO:0000313" key="6">
    <source>
        <dbReference type="Proteomes" id="UP000269721"/>
    </source>
</evidence>
<name>A0A4V1IPS5_9FUNG</name>
<dbReference type="GO" id="GO:0019478">
    <property type="term" value="P:D-amino acid catabolic process"/>
    <property type="evidence" value="ECO:0007669"/>
    <property type="project" value="TreeGrafter"/>
</dbReference>
<comment type="cofactor">
    <cofactor evidence="1">
        <name>FAD</name>
        <dbReference type="ChEBI" id="CHEBI:57692"/>
    </cofactor>
</comment>
<dbReference type="Proteomes" id="UP000269721">
    <property type="component" value="Unassembled WGS sequence"/>
</dbReference>
<keyword evidence="2" id="KW-0285">Flavoprotein</keyword>
<dbReference type="InterPro" id="IPR023209">
    <property type="entry name" value="DAO"/>
</dbReference>
<dbReference type="OrthoDB" id="2015447at2759"/>
<evidence type="ECO:0000256" key="3">
    <source>
        <dbReference type="ARBA" id="ARBA00022827"/>
    </source>
</evidence>
<dbReference type="PANTHER" id="PTHR11530:SF11">
    <property type="entry name" value="D-ASPARTATE OXIDASE"/>
    <property type="match status" value="1"/>
</dbReference>
<keyword evidence="6" id="KW-1185">Reference proteome</keyword>
<gene>
    <name evidence="5" type="ORF">BDK51DRAFT_36637</name>
</gene>
<evidence type="ECO:0000256" key="1">
    <source>
        <dbReference type="ARBA" id="ARBA00001974"/>
    </source>
</evidence>
<dbReference type="PANTHER" id="PTHR11530">
    <property type="entry name" value="D-AMINO ACID OXIDASE"/>
    <property type="match status" value="1"/>
</dbReference>
<dbReference type="EMBL" id="ML000527">
    <property type="protein sequence ID" value="RKO84077.1"/>
    <property type="molecule type" value="Genomic_DNA"/>
</dbReference>
<dbReference type="GO" id="GO:0005737">
    <property type="term" value="C:cytoplasm"/>
    <property type="evidence" value="ECO:0007669"/>
    <property type="project" value="TreeGrafter"/>
</dbReference>